<dbReference type="PANTHER" id="PTHR22911">
    <property type="entry name" value="ACYL-MALONYL CONDENSING ENZYME-RELATED"/>
    <property type="match status" value="1"/>
</dbReference>
<dbReference type="GO" id="GO:0016020">
    <property type="term" value="C:membrane"/>
    <property type="evidence" value="ECO:0007669"/>
    <property type="project" value="InterPro"/>
</dbReference>
<reference evidence="3" key="1">
    <citation type="submission" date="2019-04" db="EMBL/GenBank/DDBJ databases">
        <title>Evolution of Biomass-Degrading Anaerobic Consortia Revealed by Metagenomics.</title>
        <authorList>
            <person name="Peng X."/>
        </authorList>
    </citation>
    <scope>NUCLEOTIDE SEQUENCE</scope>
    <source>
        <strain evidence="3">SIG140</strain>
    </source>
</reference>
<feature type="transmembrane region" description="Helical" evidence="1">
    <location>
        <begin position="115"/>
        <end position="134"/>
    </location>
</feature>
<dbReference type="InterPro" id="IPR037185">
    <property type="entry name" value="EmrE-like"/>
</dbReference>
<evidence type="ECO:0000313" key="4">
    <source>
        <dbReference type="Proteomes" id="UP000806522"/>
    </source>
</evidence>
<organism evidence="3 4">
    <name type="scientific">Xylanibacter ruminicola</name>
    <name type="common">Prevotella ruminicola</name>
    <dbReference type="NCBI Taxonomy" id="839"/>
    <lineage>
        <taxon>Bacteria</taxon>
        <taxon>Pseudomonadati</taxon>
        <taxon>Bacteroidota</taxon>
        <taxon>Bacteroidia</taxon>
        <taxon>Bacteroidales</taxon>
        <taxon>Prevotellaceae</taxon>
        <taxon>Xylanibacter</taxon>
    </lineage>
</organism>
<dbReference type="EMBL" id="SUYC01000009">
    <property type="protein sequence ID" value="MBE6271136.1"/>
    <property type="molecule type" value="Genomic_DNA"/>
</dbReference>
<evidence type="ECO:0000313" key="3">
    <source>
        <dbReference type="EMBL" id="MBE6271136.1"/>
    </source>
</evidence>
<name>A0A9D5P911_XYLRU</name>
<feature type="transmembrane region" description="Helical" evidence="1">
    <location>
        <begin position="209"/>
        <end position="226"/>
    </location>
</feature>
<feature type="transmembrane region" description="Helical" evidence="1">
    <location>
        <begin position="35"/>
        <end position="54"/>
    </location>
</feature>
<protein>
    <submittedName>
        <fullName evidence="3">DMT family transporter</fullName>
    </submittedName>
</protein>
<keyword evidence="1" id="KW-1133">Transmembrane helix</keyword>
<dbReference type="Proteomes" id="UP000806522">
    <property type="component" value="Unassembled WGS sequence"/>
</dbReference>
<feature type="transmembrane region" description="Helical" evidence="1">
    <location>
        <begin position="88"/>
        <end position="108"/>
    </location>
</feature>
<dbReference type="Pfam" id="PF00892">
    <property type="entry name" value="EamA"/>
    <property type="match status" value="2"/>
</dbReference>
<dbReference type="PANTHER" id="PTHR22911:SF79">
    <property type="entry name" value="MOBA-LIKE NTP TRANSFERASE DOMAIN-CONTAINING PROTEIN"/>
    <property type="match status" value="1"/>
</dbReference>
<feature type="transmembrane region" description="Helical" evidence="1">
    <location>
        <begin position="140"/>
        <end position="159"/>
    </location>
</feature>
<feature type="transmembrane region" description="Helical" evidence="1">
    <location>
        <begin position="238"/>
        <end position="258"/>
    </location>
</feature>
<keyword evidence="1" id="KW-0812">Transmembrane</keyword>
<feature type="domain" description="EamA" evidence="2">
    <location>
        <begin position="140"/>
        <end position="281"/>
    </location>
</feature>
<feature type="transmembrane region" description="Helical" evidence="1">
    <location>
        <begin position="7"/>
        <end position="29"/>
    </location>
</feature>
<feature type="transmembrane region" description="Helical" evidence="1">
    <location>
        <begin position="264"/>
        <end position="281"/>
    </location>
</feature>
<gene>
    <name evidence="3" type="ORF">E7101_09310</name>
</gene>
<feature type="transmembrane region" description="Helical" evidence="1">
    <location>
        <begin position="171"/>
        <end position="194"/>
    </location>
</feature>
<proteinExistence type="predicted"/>
<comment type="caution">
    <text evidence="3">The sequence shown here is derived from an EMBL/GenBank/DDBJ whole genome shotgun (WGS) entry which is preliminary data.</text>
</comment>
<evidence type="ECO:0000256" key="1">
    <source>
        <dbReference type="SAM" id="Phobius"/>
    </source>
</evidence>
<keyword evidence="1" id="KW-0472">Membrane</keyword>
<accession>A0A9D5P911</accession>
<evidence type="ECO:0000259" key="2">
    <source>
        <dbReference type="Pfam" id="PF00892"/>
    </source>
</evidence>
<dbReference type="AlphaFoldDB" id="A0A9D5P911"/>
<feature type="transmembrane region" description="Helical" evidence="1">
    <location>
        <begin position="61"/>
        <end position="82"/>
    </location>
</feature>
<dbReference type="InterPro" id="IPR000620">
    <property type="entry name" value="EamA_dom"/>
</dbReference>
<sequence length="292" mass="32483">MNETQRGFIQLHLSVLLAGFTGLFGRLITLNEVDIVWYRMLFTSAILLVFTGLPRVGWRKFLQLCGCGALLGLHWILFYSSIKASNVSIGVICFSLVGFFTALFEPLIYHRKLSATELVFSLITVLGVLCIFSLDARYRYGIGIGVVSSAVCALYAICNKKASVGVRSRTVLMYQMSGGIVLVSMIIPIYLAFFPSNQPVVVIPEGTNLWLMLCHALFCTVGMYLLQIQALKRLSAFTVNLTYNLEPCYTIILAFLIFGEGREINFSFYIGIALILLSVLLQTRRALGPKNN</sequence>
<feature type="domain" description="EamA" evidence="2">
    <location>
        <begin position="7"/>
        <end position="132"/>
    </location>
</feature>
<dbReference type="SUPFAM" id="SSF103481">
    <property type="entry name" value="Multidrug resistance efflux transporter EmrE"/>
    <property type="match status" value="2"/>
</dbReference>